<dbReference type="PANTHER" id="PTHR43593:SF1">
    <property type="entry name" value="INOSITOL 2-DEHYDROGENASE"/>
    <property type="match status" value="1"/>
</dbReference>
<organism evidence="6">
    <name type="scientific">Halomonas sp. RT37</name>
    <dbReference type="NCBI Taxonomy" id="2950872"/>
    <lineage>
        <taxon>Bacteria</taxon>
        <taxon>Pseudomonadati</taxon>
        <taxon>Pseudomonadota</taxon>
        <taxon>Gammaproteobacteria</taxon>
        <taxon>Oceanospirillales</taxon>
        <taxon>Halomonadaceae</taxon>
        <taxon>Halomonas</taxon>
    </lineage>
</organism>
<dbReference type="Pfam" id="PF02894">
    <property type="entry name" value="GFO_IDH_MocA_C"/>
    <property type="match status" value="1"/>
</dbReference>
<dbReference type="InterPro" id="IPR050424">
    <property type="entry name" value="Gfo-Idh-MocA_inositol_DH"/>
</dbReference>
<dbReference type="SUPFAM" id="SSF51735">
    <property type="entry name" value="NAD(P)-binding Rossmann-fold domains"/>
    <property type="match status" value="1"/>
</dbReference>
<evidence type="ECO:0000256" key="2">
    <source>
        <dbReference type="ARBA" id="ARBA00023027"/>
    </source>
</evidence>
<sequence length="334" mass="36394">MTLSIGIIGTGAIGKEHMRRLNHTLKGARVVAASDVGLEQAQAAIDEVGIEARAYASGHDVINAAEVDAVVVTSWGPTHEEFVLAAIEAGKPVFCEKPLATTAEGCLRIVEAEIASGRALVQVGFMRRFDWAYRQLKALLDEGGIGQPLIAKCAHRNAQANFSGDAGLIDSCVHEFDVMRWLLEDDYVSAQVIQPRVSSLVEGDLQDPSLIILRTRKGMVITIESFLNCQYGYDIRCELVGESGVADLPQPASVPLRHSARDSLGVITHWKDRFIDAFDVEFQEWVDATAKGERHGPTAWDGYVAAVTSDACVKARHSQQVEPIALAERPAFYR</sequence>
<comment type="similarity">
    <text evidence="3">Belongs to the Gfo/Idh/MocA family.</text>
</comment>
<dbReference type="Gene3D" id="3.30.360.10">
    <property type="entry name" value="Dihydrodipicolinate Reductase, domain 2"/>
    <property type="match status" value="1"/>
</dbReference>
<dbReference type="EC" id="1.1.1.18" evidence="3"/>
<evidence type="ECO:0000256" key="3">
    <source>
        <dbReference type="HAMAP-Rule" id="MF_01671"/>
    </source>
</evidence>
<name>A0AAU7KJQ3_9GAMM</name>
<evidence type="ECO:0000259" key="5">
    <source>
        <dbReference type="Pfam" id="PF02894"/>
    </source>
</evidence>
<dbReference type="HAMAP" id="MF_01671">
    <property type="entry name" value="IolG"/>
    <property type="match status" value="1"/>
</dbReference>
<comment type="function">
    <text evidence="3">Involved in the oxidation of myo-inositol (MI) to 2-keto-myo-inositol (2KMI or 2-inosose).</text>
</comment>
<dbReference type="AlphaFoldDB" id="A0AAU7KJQ3"/>
<dbReference type="InterPro" id="IPR000683">
    <property type="entry name" value="Gfo/Idh/MocA-like_OxRdtase_N"/>
</dbReference>
<dbReference type="Gene3D" id="3.40.50.720">
    <property type="entry name" value="NAD(P)-binding Rossmann-like Domain"/>
    <property type="match status" value="1"/>
</dbReference>
<feature type="domain" description="Gfo/Idh/MocA-like oxidoreductase N-terminal" evidence="4">
    <location>
        <begin position="4"/>
        <end position="125"/>
    </location>
</feature>
<dbReference type="InterPro" id="IPR036291">
    <property type="entry name" value="NAD(P)-bd_dom_sf"/>
</dbReference>
<evidence type="ECO:0000313" key="6">
    <source>
        <dbReference type="EMBL" id="XBO71328.1"/>
    </source>
</evidence>
<dbReference type="GO" id="GO:0050112">
    <property type="term" value="F:inositol 2-dehydrogenase (NAD+) activity"/>
    <property type="evidence" value="ECO:0007669"/>
    <property type="project" value="UniProtKB-UniRule"/>
</dbReference>
<reference evidence="6" key="1">
    <citation type="submission" date="2022-06" db="EMBL/GenBank/DDBJ databases">
        <title>A novel DMS-producing enzyme.</title>
        <authorList>
            <person name="Zhang Y."/>
        </authorList>
    </citation>
    <scope>NUCLEOTIDE SEQUENCE</scope>
    <source>
        <strain evidence="6">RT37</strain>
    </source>
</reference>
<proteinExistence type="inferred from homology"/>
<gene>
    <name evidence="3" type="primary">iolG</name>
    <name evidence="6" type="ORF">NFG58_00975</name>
</gene>
<comment type="catalytic activity">
    <reaction evidence="3">
        <text>myo-inositol + NAD(+) = scyllo-inosose + NADH + H(+)</text>
        <dbReference type="Rhea" id="RHEA:16949"/>
        <dbReference type="ChEBI" id="CHEBI:15378"/>
        <dbReference type="ChEBI" id="CHEBI:17268"/>
        <dbReference type="ChEBI" id="CHEBI:17811"/>
        <dbReference type="ChEBI" id="CHEBI:57540"/>
        <dbReference type="ChEBI" id="CHEBI:57945"/>
        <dbReference type="EC" id="1.1.1.18"/>
    </reaction>
</comment>
<dbReference type="GO" id="GO:0000166">
    <property type="term" value="F:nucleotide binding"/>
    <property type="evidence" value="ECO:0007669"/>
    <property type="project" value="InterPro"/>
</dbReference>
<protein>
    <recommendedName>
        <fullName evidence="3">Inositol 2-dehydrogenase</fullName>
        <ecNumber evidence="3">1.1.1.18</ecNumber>
    </recommendedName>
    <alternativeName>
        <fullName evidence="3">Myo-inositol 2-dehydrogenase</fullName>
        <shortName evidence="3">MI 2-dehydrogenase</shortName>
    </alternativeName>
</protein>
<comment type="subunit">
    <text evidence="3">Homotetramer.</text>
</comment>
<accession>A0AAU7KJQ3</accession>
<dbReference type="EMBL" id="CP098827">
    <property type="protein sequence ID" value="XBO71328.1"/>
    <property type="molecule type" value="Genomic_DNA"/>
</dbReference>
<dbReference type="InterPro" id="IPR004104">
    <property type="entry name" value="Gfo/Idh/MocA-like_OxRdtase_C"/>
</dbReference>
<dbReference type="InterPro" id="IPR023794">
    <property type="entry name" value="MI/DCI_dehydrogenase"/>
</dbReference>
<dbReference type="Pfam" id="PF01408">
    <property type="entry name" value="GFO_IDH_MocA"/>
    <property type="match status" value="1"/>
</dbReference>
<dbReference type="GO" id="GO:0019310">
    <property type="term" value="P:inositol catabolic process"/>
    <property type="evidence" value="ECO:0007669"/>
    <property type="project" value="UniProtKB-UniRule"/>
</dbReference>
<evidence type="ECO:0000256" key="1">
    <source>
        <dbReference type="ARBA" id="ARBA00023002"/>
    </source>
</evidence>
<feature type="domain" description="Gfo/Idh/MocA-like oxidoreductase C-terminal" evidence="5">
    <location>
        <begin position="137"/>
        <end position="320"/>
    </location>
</feature>
<keyword evidence="1 3" id="KW-0560">Oxidoreductase</keyword>
<evidence type="ECO:0000259" key="4">
    <source>
        <dbReference type="Pfam" id="PF01408"/>
    </source>
</evidence>
<dbReference type="PANTHER" id="PTHR43593">
    <property type="match status" value="1"/>
</dbReference>
<keyword evidence="2 3" id="KW-0520">NAD</keyword>
<dbReference type="SUPFAM" id="SSF55347">
    <property type="entry name" value="Glyceraldehyde-3-phosphate dehydrogenase-like, C-terminal domain"/>
    <property type="match status" value="1"/>
</dbReference>
<dbReference type="RefSeq" id="WP_045993160.1">
    <property type="nucleotide sequence ID" value="NZ_CP098827.1"/>
</dbReference>